<dbReference type="OrthoDB" id="324454at2759"/>
<dbReference type="Proteomes" id="UP000187209">
    <property type="component" value="Unassembled WGS sequence"/>
</dbReference>
<proteinExistence type="predicted"/>
<gene>
    <name evidence="1" type="ORF">SteCoe_36568</name>
</gene>
<dbReference type="EMBL" id="MPUH01001690">
    <property type="protein sequence ID" value="OMJ66548.1"/>
    <property type="molecule type" value="Genomic_DNA"/>
</dbReference>
<organism evidence="1 2">
    <name type="scientific">Stentor coeruleus</name>
    <dbReference type="NCBI Taxonomy" id="5963"/>
    <lineage>
        <taxon>Eukaryota</taxon>
        <taxon>Sar</taxon>
        <taxon>Alveolata</taxon>
        <taxon>Ciliophora</taxon>
        <taxon>Postciliodesmatophora</taxon>
        <taxon>Heterotrichea</taxon>
        <taxon>Heterotrichida</taxon>
        <taxon>Stentoridae</taxon>
        <taxon>Stentor</taxon>
    </lineage>
</organism>
<keyword evidence="2" id="KW-1185">Reference proteome</keyword>
<evidence type="ECO:0000313" key="1">
    <source>
        <dbReference type="EMBL" id="OMJ66548.1"/>
    </source>
</evidence>
<sequence>MKGRLYRPIIPDSEHPNGQLEEETFQNTFKYPLKDPNQKKSKINTRDYSPVRFMWKTSIPSSWFKLAHPTRFQNVIQTKLKQRSTLTFLEETQKYIYNIRKPLISKTTIQLKTLKKPKSQRRTKKNMTRVLSERKLCCSDQDIHFGLFKCNKQELLPRYTSQESLYN</sequence>
<comment type="caution">
    <text evidence="1">The sequence shown here is derived from an EMBL/GenBank/DDBJ whole genome shotgun (WGS) entry which is preliminary data.</text>
</comment>
<reference evidence="1 2" key="1">
    <citation type="submission" date="2016-11" db="EMBL/GenBank/DDBJ databases">
        <title>The macronuclear genome of Stentor coeruleus: a giant cell with tiny introns.</title>
        <authorList>
            <person name="Slabodnick M."/>
            <person name="Ruby J.G."/>
            <person name="Reiff S.B."/>
            <person name="Swart E.C."/>
            <person name="Gosai S."/>
            <person name="Prabakaran S."/>
            <person name="Witkowska E."/>
            <person name="Larue G.E."/>
            <person name="Fisher S."/>
            <person name="Freeman R.M."/>
            <person name="Gunawardena J."/>
            <person name="Chu W."/>
            <person name="Stover N.A."/>
            <person name="Gregory B.D."/>
            <person name="Nowacki M."/>
            <person name="Derisi J."/>
            <person name="Roy S.W."/>
            <person name="Marshall W.F."/>
            <person name="Sood P."/>
        </authorList>
    </citation>
    <scope>NUCLEOTIDE SEQUENCE [LARGE SCALE GENOMIC DNA]</scope>
    <source>
        <strain evidence="1">WM001</strain>
    </source>
</reference>
<accession>A0A1R2APT3</accession>
<evidence type="ECO:0000313" key="2">
    <source>
        <dbReference type="Proteomes" id="UP000187209"/>
    </source>
</evidence>
<protein>
    <submittedName>
        <fullName evidence="1">Uncharacterized protein</fullName>
    </submittedName>
</protein>
<name>A0A1R2APT3_9CILI</name>
<dbReference type="AlphaFoldDB" id="A0A1R2APT3"/>